<proteinExistence type="predicted"/>
<name>A0A1H9B2P3_9SPIR</name>
<evidence type="ECO:0000313" key="2">
    <source>
        <dbReference type="Proteomes" id="UP000182360"/>
    </source>
</evidence>
<reference evidence="1 2" key="1">
    <citation type="submission" date="2016-10" db="EMBL/GenBank/DDBJ databases">
        <authorList>
            <person name="de Groot N.N."/>
        </authorList>
    </citation>
    <scope>NUCLEOTIDE SEQUENCE [LARGE SCALE GENOMIC DNA]</scope>
    <source>
        <strain evidence="1 2">B25</strain>
    </source>
</reference>
<dbReference type="AlphaFoldDB" id="A0A1H9B2P3"/>
<evidence type="ECO:0000313" key="1">
    <source>
        <dbReference type="EMBL" id="SEP83115.1"/>
    </source>
</evidence>
<protein>
    <recommendedName>
        <fullName evidence="3">HicB_like antitoxin of toxin-antitoxin system</fullName>
    </recommendedName>
</protein>
<dbReference type="Proteomes" id="UP000182360">
    <property type="component" value="Unassembled WGS sequence"/>
</dbReference>
<keyword evidence="2" id="KW-1185">Reference proteome</keyword>
<accession>A0A1H9B2P3</accession>
<sequence>MDEELKIEVTEEKDGWRAGFHCASDIAISIDMFGHEGHGKTKEDAIEDFKKNILELYEEVDRVKGRLFANIYKVIENGVW</sequence>
<evidence type="ECO:0008006" key="3">
    <source>
        <dbReference type="Google" id="ProtNLM"/>
    </source>
</evidence>
<organism evidence="1 2">
    <name type="scientific">Treponema bryantii</name>
    <dbReference type="NCBI Taxonomy" id="163"/>
    <lineage>
        <taxon>Bacteria</taxon>
        <taxon>Pseudomonadati</taxon>
        <taxon>Spirochaetota</taxon>
        <taxon>Spirochaetia</taxon>
        <taxon>Spirochaetales</taxon>
        <taxon>Treponemataceae</taxon>
        <taxon>Treponema</taxon>
    </lineage>
</organism>
<gene>
    <name evidence="1" type="ORF">SAMN04487977_101553</name>
</gene>
<dbReference type="EMBL" id="FOFU01000001">
    <property type="protein sequence ID" value="SEP83115.1"/>
    <property type="molecule type" value="Genomic_DNA"/>
</dbReference>
<dbReference type="RefSeq" id="WP_074640664.1">
    <property type="nucleotide sequence ID" value="NZ_FOFU01000001.1"/>
</dbReference>